<dbReference type="GO" id="GO:0004386">
    <property type="term" value="F:helicase activity"/>
    <property type="evidence" value="ECO:0007669"/>
    <property type="project" value="UniProtKB-KW"/>
</dbReference>
<evidence type="ECO:0000256" key="2">
    <source>
        <dbReference type="ARBA" id="ARBA00022801"/>
    </source>
</evidence>
<reference evidence="6 7" key="1">
    <citation type="submission" date="2021-06" db="EMBL/GenBank/DDBJ databases">
        <title>Caerostris extrusa draft genome.</title>
        <authorList>
            <person name="Kono N."/>
            <person name="Arakawa K."/>
        </authorList>
    </citation>
    <scope>NUCLEOTIDE SEQUENCE [LARGE SCALE GENOMIC DNA]</scope>
</reference>
<comment type="caution">
    <text evidence="6">The sequence shown here is derived from an EMBL/GenBank/DDBJ whole genome shotgun (WGS) entry which is preliminary data.</text>
</comment>
<keyword evidence="1" id="KW-0547">Nucleotide-binding</keyword>
<evidence type="ECO:0000256" key="3">
    <source>
        <dbReference type="ARBA" id="ARBA00022806"/>
    </source>
</evidence>
<dbReference type="Pfam" id="PF00580">
    <property type="entry name" value="UvrD-helicase"/>
    <property type="match status" value="1"/>
</dbReference>
<dbReference type="InterPro" id="IPR027417">
    <property type="entry name" value="P-loop_NTPase"/>
</dbReference>
<feature type="domain" description="UvrD-like helicase ATP-binding" evidence="5">
    <location>
        <begin position="1"/>
        <end position="39"/>
    </location>
</feature>
<keyword evidence="3 6" id="KW-0347">Helicase</keyword>
<protein>
    <submittedName>
        <fullName evidence="6">DNA helicase</fullName>
    </submittedName>
</protein>
<keyword evidence="7" id="KW-1185">Reference proteome</keyword>
<dbReference type="InterPro" id="IPR014016">
    <property type="entry name" value="UvrD-like_ATP-bd"/>
</dbReference>
<evidence type="ECO:0000313" key="6">
    <source>
        <dbReference type="EMBL" id="GIY87309.1"/>
    </source>
</evidence>
<name>A0AAV4WYJ7_CAEEX</name>
<dbReference type="Proteomes" id="UP001054945">
    <property type="component" value="Unassembled WGS sequence"/>
</dbReference>
<sequence>MVDDAQDCHPALLDIVTSQNLPIILIGDPNQHIYGFCGSLAIRNHLVLKAKIIGQYAIFARTYVHLFNEAYRLCVEKDLNPLSHKLYKVALQGDLKTMHLIKLLKLARWLRVNMMKSYLKYMTNSYHNLKNFEDLTTYAKNIGDSDLLTMIELVNQHGPNIEKLYTNHSRTM</sequence>
<organism evidence="6 7">
    <name type="scientific">Caerostris extrusa</name>
    <name type="common">Bark spider</name>
    <name type="synonym">Caerostris bankana</name>
    <dbReference type="NCBI Taxonomy" id="172846"/>
    <lineage>
        <taxon>Eukaryota</taxon>
        <taxon>Metazoa</taxon>
        <taxon>Ecdysozoa</taxon>
        <taxon>Arthropoda</taxon>
        <taxon>Chelicerata</taxon>
        <taxon>Arachnida</taxon>
        <taxon>Araneae</taxon>
        <taxon>Araneomorphae</taxon>
        <taxon>Entelegynae</taxon>
        <taxon>Araneoidea</taxon>
        <taxon>Araneidae</taxon>
        <taxon>Caerostris</taxon>
    </lineage>
</organism>
<dbReference type="AlphaFoldDB" id="A0AAV4WYJ7"/>
<dbReference type="SUPFAM" id="SSF52540">
    <property type="entry name" value="P-loop containing nucleoside triphosphate hydrolases"/>
    <property type="match status" value="1"/>
</dbReference>
<keyword evidence="2" id="KW-0378">Hydrolase</keyword>
<gene>
    <name evidence="6" type="primary">FBXO18_1</name>
    <name evidence="6" type="ORF">CEXT_226451</name>
</gene>
<evidence type="ECO:0000259" key="5">
    <source>
        <dbReference type="Pfam" id="PF00580"/>
    </source>
</evidence>
<evidence type="ECO:0000313" key="7">
    <source>
        <dbReference type="Proteomes" id="UP001054945"/>
    </source>
</evidence>
<proteinExistence type="predicted"/>
<dbReference type="EMBL" id="BPLR01016921">
    <property type="protein sequence ID" value="GIY87309.1"/>
    <property type="molecule type" value="Genomic_DNA"/>
</dbReference>
<dbReference type="GO" id="GO:0016787">
    <property type="term" value="F:hydrolase activity"/>
    <property type="evidence" value="ECO:0007669"/>
    <property type="project" value="UniProtKB-KW"/>
</dbReference>
<evidence type="ECO:0000256" key="1">
    <source>
        <dbReference type="ARBA" id="ARBA00022741"/>
    </source>
</evidence>
<dbReference type="GO" id="GO:0005524">
    <property type="term" value="F:ATP binding"/>
    <property type="evidence" value="ECO:0007669"/>
    <property type="project" value="UniProtKB-KW"/>
</dbReference>
<accession>A0AAV4WYJ7</accession>
<keyword evidence="4" id="KW-0067">ATP-binding</keyword>
<dbReference type="Gene3D" id="3.40.50.300">
    <property type="entry name" value="P-loop containing nucleotide triphosphate hydrolases"/>
    <property type="match status" value="1"/>
</dbReference>
<evidence type="ECO:0000256" key="4">
    <source>
        <dbReference type="ARBA" id="ARBA00022840"/>
    </source>
</evidence>